<feature type="region of interest" description="Disordered" evidence="13">
    <location>
        <begin position="410"/>
        <end position="440"/>
    </location>
</feature>
<dbReference type="AlphaFoldDB" id="A0A0B2RU24"/>
<evidence type="ECO:0000256" key="3">
    <source>
        <dbReference type="ARBA" id="ARBA00022679"/>
    </source>
</evidence>
<dbReference type="InterPro" id="IPR024788">
    <property type="entry name" value="Malectin-like_Carb-bd_dom"/>
</dbReference>
<dbReference type="GO" id="GO:0016020">
    <property type="term" value="C:membrane"/>
    <property type="evidence" value="ECO:0007669"/>
    <property type="project" value="UniProtKB-SubCell"/>
</dbReference>
<evidence type="ECO:0000256" key="6">
    <source>
        <dbReference type="ARBA" id="ARBA00022741"/>
    </source>
</evidence>
<dbReference type="Gene3D" id="2.60.120.430">
    <property type="entry name" value="Galactose-binding lectin"/>
    <property type="match status" value="2"/>
</dbReference>
<dbReference type="InterPro" id="IPR017441">
    <property type="entry name" value="Protein_kinase_ATP_BS"/>
</dbReference>
<dbReference type="Gene3D" id="3.30.200.20">
    <property type="entry name" value="Phosphorylase Kinase, domain 1"/>
    <property type="match status" value="1"/>
</dbReference>
<feature type="chain" id="PRO_5002074688" evidence="14">
    <location>
        <begin position="28"/>
        <end position="855"/>
    </location>
</feature>
<evidence type="ECO:0000256" key="12">
    <source>
        <dbReference type="PROSITE-ProRule" id="PRU10141"/>
    </source>
</evidence>
<evidence type="ECO:0000259" key="15">
    <source>
        <dbReference type="PROSITE" id="PS50011"/>
    </source>
</evidence>
<dbReference type="PROSITE" id="PS00108">
    <property type="entry name" value="PROTEIN_KINASE_ST"/>
    <property type="match status" value="1"/>
</dbReference>
<dbReference type="SUPFAM" id="SSF56112">
    <property type="entry name" value="Protein kinase-like (PK-like)"/>
    <property type="match status" value="1"/>
</dbReference>
<dbReference type="Gene3D" id="1.10.510.10">
    <property type="entry name" value="Transferase(Phosphotransferase) domain 1"/>
    <property type="match status" value="1"/>
</dbReference>
<feature type="compositionally biased region" description="Polar residues" evidence="13">
    <location>
        <begin position="806"/>
        <end position="819"/>
    </location>
</feature>
<keyword evidence="8 12" id="KW-0067">ATP-binding</keyword>
<dbReference type="GO" id="GO:0004714">
    <property type="term" value="F:transmembrane receptor protein tyrosine kinase activity"/>
    <property type="evidence" value="ECO:0007669"/>
    <property type="project" value="InterPro"/>
</dbReference>
<dbReference type="InterPro" id="IPR045272">
    <property type="entry name" value="ANXUR1/2-like"/>
</dbReference>
<dbReference type="SMART" id="SM00220">
    <property type="entry name" value="S_TKc"/>
    <property type="match status" value="1"/>
</dbReference>
<organism evidence="16">
    <name type="scientific">Glycine soja</name>
    <name type="common">Wild soybean</name>
    <dbReference type="NCBI Taxonomy" id="3848"/>
    <lineage>
        <taxon>Eukaryota</taxon>
        <taxon>Viridiplantae</taxon>
        <taxon>Streptophyta</taxon>
        <taxon>Embryophyta</taxon>
        <taxon>Tracheophyta</taxon>
        <taxon>Spermatophyta</taxon>
        <taxon>Magnoliopsida</taxon>
        <taxon>eudicotyledons</taxon>
        <taxon>Gunneridae</taxon>
        <taxon>Pentapetalae</taxon>
        <taxon>rosids</taxon>
        <taxon>fabids</taxon>
        <taxon>Fabales</taxon>
        <taxon>Fabaceae</taxon>
        <taxon>Papilionoideae</taxon>
        <taxon>50 kb inversion clade</taxon>
        <taxon>NPAAA clade</taxon>
        <taxon>indigoferoid/millettioid clade</taxon>
        <taxon>Phaseoleae</taxon>
        <taxon>Glycine</taxon>
        <taxon>Glycine subgen. Soja</taxon>
    </lineage>
</organism>
<sequence>MDTTGTHIASGAIFFLLLLCLSNLSIADVIYSPVELFSINCGSNSSLSTRDGRNWTADIKFLSENKDSVAAPALTPSILEGPYTDARFSHSQFTYSFPVSTGPKFLRLFFYSTSYQNFHRSQAYFSVKAGPYTLLQYFNASLNADADDDPDNFLFREYCINLRDGERLNISFIPSTEDSYAFINGIEIVSMPPFLYYTNPDDDLPQLVGLNMNPFPIENNYAMETKYRLRVGDQQIPASQDTGMLRSWDMDNKYVTTQSVLSLDIDSGINLRFTKTPNYTAPDTVYRSLRNMGSNGTVNMGFNLTWQLPVDSGFTYLLRLHFCQLDPRIENPGDLSFFIFVQDQLVEDWADVLGWSDKQKGVPVVRQYAVVIPGNQQERLNLSLKMHPNPQSLAKDAQINAIELFKINDPTGNLAGPNPDPPLPQSPKRVPLESSNKKSHGTTMRTLAAIAGSVSSVLLLSFIAILIKRRKNVAINESSNKKEGTSRDNGSLSVPTGLCRHFSIKEMRTATNNFDEVFVVGVGGFGNVYKGHIDNGSTTVAIKRLKQGSRQGIREFKNEIEMLSQLRHPNIVSLIGYCYESNEMILVYEFMDCGNLRDHLYDTDNPSLSWKHRLQTCIGVARGLDYLHTGVKQVIIHRDVKSANILLDEKWEAKVSDFGLARIGGPMGISMMTTSVNTEVKGSIGYLDPEYYKRNILTEKSDVYSFGVMLLEVLSGRHPLLHWEEKQRMSLANWAKHCYEKGTLSEIVDSELKGQIKPQCLNKFSEVALSCLLEDGTQRPSMKDIVGELEFVLQFQDSAVNYEDSSSHSTVPLSDCSENTGSSTTSDGDRSNGRMESFVLIPDDVFSETKNPKGR</sequence>
<dbReference type="Pfam" id="PF12819">
    <property type="entry name" value="Malectin_like"/>
    <property type="match status" value="1"/>
</dbReference>
<keyword evidence="7 16" id="KW-0418">Kinase</keyword>
<dbReference type="InterPro" id="IPR008271">
    <property type="entry name" value="Ser/Thr_kinase_AS"/>
</dbReference>
<dbReference type="InterPro" id="IPR000719">
    <property type="entry name" value="Prot_kinase_dom"/>
</dbReference>
<dbReference type="GO" id="GO:0010038">
    <property type="term" value="P:response to metal ion"/>
    <property type="evidence" value="ECO:0007669"/>
    <property type="project" value="UniProtKB-ARBA"/>
</dbReference>
<name>A0A0B2RU24_GLYSO</name>
<dbReference type="FunFam" id="1.10.510.10:FF:000252">
    <property type="entry name" value="Receptor-like protein kinase FERONIA"/>
    <property type="match status" value="1"/>
</dbReference>
<evidence type="ECO:0000256" key="14">
    <source>
        <dbReference type="SAM" id="SignalP"/>
    </source>
</evidence>
<dbReference type="EMBL" id="KN646772">
    <property type="protein sequence ID" value="KHN37921.1"/>
    <property type="molecule type" value="Genomic_DNA"/>
</dbReference>
<evidence type="ECO:0000313" key="16">
    <source>
        <dbReference type="EMBL" id="KHN37921.1"/>
    </source>
</evidence>
<dbReference type="InterPro" id="IPR011009">
    <property type="entry name" value="Kinase-like_dom_sf"/>
</dbReference>
<keyword evidence="3 16" id="KW-0808">Transferase</keyword>
<feature type="region of interest" description="Disordered" evidence="13">
    <location>
        <begin position="806"/>
        <end position="855"/>
    </location>
</feature>
<keyword evidence="10" id="KW-0472">Membrane</keyword>
<feature type="binding site" evidence="12">
    <location>
        <position position="543"/>
    </location>
    <ligand>
        <name>ATP</name>
        <dbReference type="ChEBI" id="CHEBI:30616"/>
    </ligand>
</feature>
<dbReference type="FunFam" id="2.60.120.430:FF:000007">
    <property type="entry name" value="FERONIA receptor-like kinase"/>
    <property type="match status" value="1"/>
</dbReference>
<dbReference type="CDD" id="cd14066">
    <property type="entry name" value="STKc_IRAK"/>
    <property type="match status" value="1"/>
</dbReference>
<keyword evidence="11" id="KW-0325">Glycoprotein</keyword>
<evidence type="ECO:0000256" key="4">
    <source>
        <dbReference type="ARBA" id="ARBA00022692"/>
    </source>
</evidence>
<dbReference type="InterPro" id="IPR001245">
    <property type="entry name" value="Ser-Thr/Tyr_kinase_cat_dom"/>
</dbReference>
<comment type="subcellular location">
    <subcellularLocation>
        <location evidence="1">Membrane</location>
        <topology evidence="1">Single-pass type I membrane protein</topology>
    </subcellularLocation>
</comment>
<evidence type="ECO:0000256" key="2">
    <source>
        <dbReference type="ARBA" id="ARBA00022527"/>
    </source>
</evidence>
<dbReference type="PANTHER" id="PTHR34590">
    <property type="entry name" value="OS03G0124300 PROTEIN-RELATED"/>
    <property type="match status" value="1"/>
</dbReference>
<reference evidence="16" key="1">
    <citation type="submission" date="2014-07" db="EMBL/GenBank/DDBJ databases">
        <title>Identification of a novel salt tolerance gene in wild soybean by whole-genome sequencing.</title>
        <authorList>
            <person name="Lam H.-M."/>
            <person name="Qi X."/>
            <person name="Li M.-W."/>
            <person name="Liu X."/>
            <person name="Xie M."/>
            <person name="Ni M."/>
            <person name="Xu X."/>
        </authorList>
    </citation>
    <scope>NUCLEOTIDE SEQUENCE [LARGE SCALE GENOMIC DNA]</scope>
    <source>
        <tissue evidence="16">Root</tissue>
    </source>
</reference>
<gene>
    <name evidence="16" type="ORF">glysoja_042350</name>
</gene>
<dbReference type="PANTHER" id="PTHR34590:SF15">
    <property type="entry name" value="PROTEIN KINASE DOMAIN-CONTAINING PROTEIN"/>
    <property type="match status" value="1"/>
</dbReference>
<keyword evidence="2" id="KW-0723">Serine/threonine-protein kinase</keyword>
<evidence type="ECO:0000256" key="11">
    <source>
        <dbReference type="ARBA" id="ARBA00023180"/>
    </source>
</evidence>
<keyword evidence="9" id="KW-1133">Transmembrane helix</keyword>
<evidence type="ECO:0000256" key="8">
    <source>
        <dbReference type="ARBA" id="ARBA00022840"/>
    </source>
</evidence>
<proteinExistence type="predicted"/>
<evidence type="ECO:0000256" key="7">
    <source>
        <dbReference type="ARBA" id="ARBA00022777"/>
    </source>
</evidence>
<evidence type="ECO:0000256" key="1">
    <source>
        <dbReference type="ARBA" id="ARBA00004479"/>
    </source>
</evidence>
<dbReference type="Pfam" id="PF07714">
    <property type="entry name" value="PK_Tyr_Ser-Thr"/>
    <property type="match status" value="1"/>
</dbReference>
<dbReference type="GO" id="GO:0004674">
    <property type="term" value="F:protein serine/threonine kinase activity"/>
    <property type="evidence" value="ECO:0007669"/>
    <property type="project" value="UniProtKB-KW"/>
</dbReference>
<dbReference type="PROSITE" id="PS50011">
    <property type="entry name" value="PROTEIN_KINASE_DOM"/>
    <property type="match status" value="1"/>
</dbReference>
<evidence type="ECO:0000256" key="10">
    <source>
        <dbReference type="ARBA" id="ARBA00023136"/>
    </source>
</evidence>
<evidence type="ECO:0000256" key="9">
    <source>
        <dbReference type="ARBA" id="ARBA00022989"/>
    </source>
</evidence>
<keyword evidence="6 12" id="KW-0547">Nucleotide-binding</keyword>
<evidence type="ECO:0000256" key="13">
    <source>
        <dbReference type="SAM" id="MobiDB-lite"/>
    </source>
</evidence>
<keyword evidence="16" id="KW-0675">Receptor</keyword>
<accession>A0A0B2RU24</accession>
<protein>
    <submittedName>
        <fullName evidence="16">Receptor-like protein kinase FERONIA</fullName>
        <ecNumber evidence="16">2.7.11.1</ecNumber>
    </submittedName>
</protein>
<evidence type="ECO:0000256" key="5">
    <source>
        <dbReference type="ARBA" id="ARBA00022729"/>
    </source>
</evidence>
<feature type="signal peptide" evidence="14">
    <location>
        <begin position="1"/>
        <end position="27"/>
    </location>
</feature>
<dbReference type="PROSITE" id="PS00107">
    <property type="entry name" value="PROTEIN_KINASE_ATP"/>
    <property type="match status" value="1"/>
</dbReference>
<feature type="domain" description="Protein kinase" evidence="15">
    <location>
        <begin position="514"/>
        <end position="792"/>
    </location>
</feature>
<dbReference type="GO" id="GO:0005524">
    <property type="term" value="F:ATP binding"/>
    <property type="evidence" value="ECO:0007669"/>
    <property type="project" value="UniProtKB-UniRule"/>
</dbReference>
<dbReference type="EC" id="2.7.11.1" evidence="16"/>
<keyword evidence="4" id="KW-0812">Transmembrane</keyword>
<dbReference type="FunFam" id="2.60.120.430:FF:000003">
    <property type="entry name" value="FERONIA receptor-like kinase"/>
    <property type="match status" value="1"/>
</dbReference>
<keyword evidence="5 14" id="KW-0732">Signal</keyword>
<dbReference type="Proteomes" id="UP000053555">
    <property type="component" value="Unassembled WGS sequence"/>
</dbReference>
<dbReference type="FunFam" id="3.30.200.20:FF:000039">
    <property type="entry name" value="receptor-like protein kinase FERONIA"/>
    <property type="match status" value="1"/>
</dbReference>